<feature type="region of interest" description="Disordered" evidence="1">
    <location>
        <begin position="232"/>
        <end position="263"/>
    </location>
</feature>
<evidence type="ECO:0000256" key="1">
    <source>
        <dbReference type="SAM" id="MobiDB-lite"/>
    </source>
</evidence>
<keyword evidence="3" id="KW-1185">Reference proteome</keyword>
<evidence type="ECO:0000313" key="2">
    <source>
        <dbReference type="EMBL" id="EHK97369.1"/>
    </source>
</evidence>
<dbReference type="EMBL" id="AGUE01000196">
    <property type="protein sequence ID" value="EHK97369.1"/>
    <property type="molecule type" value="Genomic_DNA"/>
</dbReference>
<proteinExistence type="predicted"/>
<dbReference type="Proteomes" id="UP000005446">
    <property type="component" value="Unassembled WGS sequence"/>
</dbReference>
<organism evidence="2 3">
    <name type="scientific">Glarea lozoyensis (strain ATCC 74030 / MF5533)</name>
    <dbReference type="NCBI Taxonomy" id="1104152"/>
    <lineage>
        <taxon>Eukaryota</taxon>
        <taxon>Fungi</taxon>
        <taxon>Dikarya</taxon>
        <taxon>Ascomycota</taxon>
        <taxon>Pezizomycotina</taxon>
        <taxon>Leotiomycetes</taxon>
        <taxon>Helotiales</taxon>
        <taxon>Helotiaceae</taxon>
        <taxon>Glarea</taxon>
    </lineage>
</organism>
<gene>
    <name evidence="2" type="ORF">M7I_6879</name>
</gene>
<dbReference type="InParanoid" id="H0EVS4"/>
<name>H0EVS4_GLAL7</name>
<dbReference type="OrthoDB" id="3565233at2759"/>
<dbReference type="AlphaFoldDB" id="H0EVS4"/>
<feature type="compositionally biased region" description="Basic and acidic residues" evidence="1">
    <location>
        <begin position="234"/>
        <end position="244"/>
    </location>
</feature>
<reference evidence="2 3" key="1">
    <citation type="journal article" date="2012" name="Eukaryot. Cell">
        <title>Genome sequence of the fungus Glarea lozoyensis: the first genome sequence of a species from the Helotiaceae family.</title>
        <authorList>
            <person name="Youssar L."/>
            <person name="Gruening B.A."/>
            <person name="Erxleben A."/>
            <person name="Guenther S."/>
            <person name="Huettel W."/>
        </authorList>
    </citation>
    <scope>NUCLEOTIDE SEQUENCE [LARGE SCALE GENOMIC DNA]</scope>
    <source>
        <strain evidence="3">ATCC 74030 / MF5533</strain>
    </source>
</reference>
<dbReference type="HOGENOM" id="CLU_533224_0_0_1"/>
<accession>H0EVS4</accession>
<comment type="caution">
    <text evidence="2">The sequence shown here is derived from an EMBL/GenBank/DDBJ whole genome shotgun (WGS) entry which is preliminary data.</text>
</comment>
<sequence length="511" mass="57224">MEQFVNVSGFGGAAIPPSKAHFVKQDLESVICYGEAFVSVFHEYALNADKVPRGFDGITNIFDASLATLTKVSSIFKDESLGQRYKAADHPLNEKGLSYVAGLVLESARAWKVIESAIADTYLTPQEHRAKMRTEEKALKNGGKKAIDISTLNLDQKALLEKLEDMDFKSWNGAEDNVENAVEMLYDIQLCLLLVFQVVTVGALSKKNLLVSEILEKTYICTDSATATTSSYKSLEKDKKEMSEKASTSDNDGSHSESGSDEETDDAWYKTFTMLNSAEHMALGRITRFFSEGKMYEREVLVLKVIQETSRLTAWTALLGDLRRGNTHSTDYYGDSRTVLAINVQCAAARLKHHKLTALGSGSLLLWPPPLPSNPNPHPLPPVHVVPLQTGNYRYSKRRSYGSDNYDSGSDDSVGYVKRRIRKVKSQNRTRGYVAWSRDRYTRRGSTKIQNTFKKSAARNYDFISGSDTESEEEEDLVQIVLHLQRGEDIVQRLLALWTPQQSDTKEEIKA</sequence>
<evidence type="ECO:0000313" key="3">
    <source>
        <dbReference type="Proteomes" id="UP000005446"/>
    </source>
</evidence>
<protein>
    <submittedName>
        <fullName evidence="2">Uncharacterized protein</fullName>
    </submittedName>
</protein>